<accession>A0A915IS36</accession>
<organism evidence="1 2">
    <name type="scientific">Romanomermis culicivorax</name>
    <name type="common">Nematode worm</name>
    <dbReference type="NCBI Taxonomy" id="13658"/>
    <lineage>
        <taxon>Eukaryota</taxon>
        <taxon>Metazoa</taxon>
        <taxon>Ecdysozoa</taxon>
        <taxon>Nematoda</taxon>
        <taxon>Enoplea</taxon>
        <taxon>Dorylaimia</taxon>
        <taxon>Mermithida</taxon>
        <taxon>Mermithoidea</taxon>
        <taxon>Mermithidae</taxon>
        <taxon>Romanomermis</taxon>
    </lineage>
</organism>
<evidence type="ECO:0000313" key="2">
    <source>
        <dbReference type="WBParaSite" id="nRc.2.0.1.t17013-RA"/>
    </source>
</evidence>
<reference evidence="2" key="1">
    <citation type="submission" date="2022-11" db="UniProtKB">
        <authorList>
            <consortium name="WormBaseParasite"/>
        </authorList>
    </citation>
    <scope>IDENTIFICATION</scope>
</reference>
<sequence length="62" mass="7232">NHEEIGGQKKDLQQREWEKSAFLKNDVYQIPVGTLTMNARNIKLELYSKDKQGILMQQSKVI</sequence>
<dbReference type="Proteomes" id="UP000887565">
    <property type="component" value="Unplaced"/>
</dbReference>
<dbReference type="WBParaSite" id="nRc.2.0.1.t17013-RA">
    <property type="protein sequence ID" value="nRc.2.0.1.t17013-RA"/>
    <property type="gene ID" value="nRc.2.0.1.g17013"/>
</dbReference>
<name>A0A915IS36_ROMCU</name>
<evidence type="ECO:0000313" key="1">
    <source>
        <dbReference type="Proteomes" id="UP000887565"/>
    </source>
</evidence>
<dbReference type="AlphaFoldDB" id="A0A915IS36"/>
<proteinExistence type="predicted"/>
<protein>
    <submittedName>
        <fullName evidence="2">Vitellogenin</fullName>
    </submittedName>
</protein>
<keyword evidence="1" id="KW-1185">Reference proteome</keyword>